<accession>A0A811NSJ1</accession>
<dbReference type="AlphaFoldDB" id="A0A811NSJ1"/>
<keyword evidence="2" id="KW-1185">Reference proteome</keyword>
<name>A0A811NSJ1_9POAL</name>
<organism evidence="1 2">
    <name type="scientific">Miscanthus lutarioriparius</name>
    <dbReference type="NCBI Taxonomy" id="422564"/>
    <lineage>
        <taxon>Eukaryota</taxon>
        <taxon>Viridiplantae</taxon>
        <taxon>Streptophyta</taxon>
        <taxon>Embryophyta</taxon>
        <taxon>Tracheophyta</taxon>
        <taxon>Spermatophyta</taxon>
        <taxon>Magnoliopsida</taxon>
        <taxon>Liliopsida</taxon>
        <taxon>Poales</taxon>
        <taxon>Poaceae</taxon>
        <taxon>PACMAD clade</taxon>
        <taxon>Panicoideae</taxon>
        <taxon>Andropogonodae</taxon>
        <taxon>Andropogoneae</taxon>
        <taxon>Saccharinae</taxon>
        <taxon>Miscanthus</taxon>
    </lineage>
</organism>
<evidence type="ECO:0000313" key="1">
    <source>
        <dbReference type="EMBL" id="CAD6230140.1"/>
    </source>
</evidence>
<evidence type="ECO:0000313" key="2">
    <source>
        <dbReference type="Proteomes" id="UP000604825"/>
    </source>
</evidence>
<dbReference type="EMBL" id="CAJGYO010000005">
    <property type="protein sequence ID" value="CAD6230140.1"/>
    <property type="molecule type" value="Genomic_DNA"/>
</dbReference>
<proteinExistence type="predicted"/>
<comment type="caution">
    <text evidence="1">The sequence shown here is derived from an EMBL/GenBank/DDBJ whole genome shotgun (WGS) entry which is preliminary data.</text>
</comment>
<gene>
    <name evidence="1" type="ORF">NCGR_LOCUS20539</name>
</gene>
<sequence length="282" mass="31250">MSTSLFCRAALTAAPSARGGVRRLPGRRAPGAGIRGVGFTLSMMAPPPKPKVTMLACAKRPRKATDPWDSDYKGDQDKIDKFYAELSKEIEYFRSYGDEDDEFDKYYAALCKQSEEAMTGKFIDVIPLMPVLSEEERAVQNKVKDIAERCMDLQADAMRRLRPEQRHPLYLLFRTVHLAFTSVKVRAMEGHANCGVSSLLIVDKLDVVRKMVSSACSAPLPLDRDKQELSLLPPLVQEAIGGLVGADDSKDQEVTFALIEYTYNTVKSDIDKMITASATSTS</sequence>
<dbReference type="OrthoDB" id="696811at2759"/>
<protein>
    <submittedName>
        <fullName evidence="1">Uncharacterized protein</fullName>
    </submittedName>
</protein>
<reference evidence="1" key="1">
    <citation type="submission" date="2020-10" db="EMBL/GenBank/DDBJ databases">
        <authorList>
            <person name="Han B."/>
            <person name="Lu T."/>
            <person name="Zhao Q."/>
            <person name="Huang X."/>
            <person name="Zhao Y."/>
        </authorList>
    </citation>
    <scope>NUCLEOTIDE SEQUENCE</scope>
</reference>
<dbReference type="Proteomes" id="UP000604825">
    <property type="component" value="Unassembled WGS sequence"/>
</dbReference>